<keyword evidence="2" id="KW-1185">Reference proteome</keyword>
<proteinExistence type="predicted"/>
<protein>
    <submittedName>
        <fullName evidence="1">Uncharacterized protein</fullName>
    </submittedName>
</protein>
<dbReference type="EMBL" id="CM042048">
    <property type="protein sequence ID" value="KAI3756966.1"/>
    <property type="molecule type" value="Genomic_DNA"/>
</dbReference>
<dbReference type="Proteomes" id="UP001055879">
    <property type="component" value="Linkage Group LG02"/>
</dbReference>
<reference evidence="2" key="1">
    <citation type="journal article" date="2022" name="Mol. Ecol. Resour.">
        <title>The genomes of chicory, endive, great burdock and yacon provide insights into Asteraceae palaeo-polyploidization history and plant inulin production.</title>
        <authorList>
            <person name="Fan W."/>
            <person name="Wang S."/>
            <person name="Wang H."/>
            <person name="Wang A."/>
            <person name="Jiang F."/>
            <person name="Liu H."/>
            <person name="Zhao H."/>
            <person name="Xu D."/>
            <person name="Zhang Y."/>
        </authorList>
    </citation>
    <scope>NUCLEOTIDE SEQUENCE [LARGE SCALE GENOMIC DNA]</scope>
    <source>
        <strain evidence="2">cv. Niubang</strain>
    </source>
</reference>
<organism evidence="1 2">
    <name type="scientific">Arctium lappa</name>
    <name type="common">Greater burdock</name>
    <name type="synonym">Lappa major</name>
    <dbReference type="NCBI Taxonomy" id="4217"/>
    <lineage>
        <taxon>Eukaryota</taxon>
        <taxon>Viridiplantae</taxon>
        <taxon>Streptophyta</taxon>
        <taxon>Embryophyta</taxon>
        <taxon>Tracheophyta</taxon>
        <taxon>Spermatophyta</taxon>
        <taxon>Magnoliopsida</taxon>
        <taxon>eudicotyledons</taxon>
        <taxon>Gunneridae</taxon>
        <taxon>Pentapetalae</taxon>
        <taxon>asterids</taxon>
        <taxon>campanulids</taxon>
        <taxon>Asterales</taxon>
        <taxon>Asteraceae</taxon>
        <taxon>Carduoideae</taxon>
        <taxon>Cardueae</taxon>
        <taxon>Arctiinae</taxon>
        <taxon>Arctium</taxon>
    </lineage>
</organism>
<evidence type="ECO:0000313" key="2">
    <source>
        <dbReference type="Proteomes" id="UP001055879"/>
    </source>
</evidence>
<reference evidence="1 2" key="2">
    <citation type="journal article" date="2022" name="Mol. Ecol. Resour.">
        <title>The genomes of chicory, endive, great burdock and yacon provide insights into Asteraceae paleo-polyploidization history and plant inulin production.</title>
        <authorList>
            <person name="Fan W."/>
            <person name="Wang S."/>
            <person name="Wang H."/>
            <person name="Wang A."/>
            <person name="Jiang F."/>
            <person name="Liu H."/>
            <person name="Zhao H."/>
            <person name="Xu D."/>
            <person name="Zhang Y."/>
        </authorList>
    </citation>
    <scope>NUCLEOTIDE SEQUENCE [LARGE SCALE GENOMIC DNA]</scope>
    <source>
        <strain evidence="2">cv. Niubang</strain>
    </source>
</reference>
<name>A0ACB9EE24_ARCLA</name>
<sequence length="279" mass="31735">MSSSVQKARLLLCFDGQWVQNNNGWDYTGYTKRGVNIPVMVSYKTFIDYVVEKCGIGDSAACKLVFRRADGSLMEITNDDEILGFMLLVADLERPPRLFVYVAPLMCDDEDDDEIHVGGSQLEPDSQFQASYDTTLYSDHSYRPNDSYPDVVPETQLEEEEDPKRRFVGVADDETHVFTTGISDLDRSDTDNDEDEEEETYTPSNKSFVNQSSTNVESIGETHSTNQFHSKESMHLDSLNKEHPKGPTHSEIRPCRKLSEWRRSTGHILSQWHPETTSS</sequence>
<comment type="caution">
    <text evidence="1">The sequence shown here is derived from an EMBL/GenBank/DDBJ whole genome shotgun (WGS) entry which is preliminary data.</text>
</comment>
<gene>
    <name evidence="1" type="ORF">L6452_04498</name>
</gene>
<accession>A0ACB9EE24</accession>
<evidence type="ECO:0000313" key="1">
    <source>
        <dbReference type="EMBL" id="KAI3756966.1"/>
    </source>
</evidence>